<dbReference type="EC" id="2.7.7.6" evidence="1"/>
<feature type="domain" description="RNA polymerase Rpb1" evidence="10">
    <location>
        <begin position="118"/>
        <end position="205"/>
    </location>
</feature>
<dbReference type="InterPro" id="IPR015700">
    <property type="entry name" value="RPC1"/>
</dbReference>
<feature type="compositionally biased region" description="Basic and acidic residues" evidence="8">
    <location>
        <begin position="80"/>
        <end position="89"/>
    </location>
</feature>
<proteinExistence type="predicted"/>
<dbReference type="Proteomes" id="UP001314205">
    <property type="component" value="Unassembled WGS sequence"/>
</dbReference>
<dbReference type="Gene3D" id="6.10.250.2940">
    <property type="match status" value="1"/>
</dbReference>
<evidence type="ECO:0000259" key="10">
    <source>
        <dbReference type="Pfam" id="PF05000"/>
    </source>
</evidence>
<dbReference type="GO" id="GO:0003677">
    <property type="term" value="F:DNA binding"/>
    <property type="evidence" value="ECO:0007669"/>
    <property type="project" value="InterPro"/>
</dbReference>
<dbReference type="InterPro" id="IPR038120">
    <property type="entry name" value="Rpb1_funnel_sf"/>
</dbReference>
<dbReference type="PANTHER" id="PTHR48446:SF1">
    <property type="entry name" value="DNA-DIRECTED RNA POLYMERASE SUBUNIT BETA' N-TERMINAL SECTION"/>
    <property type="match status" value="1"/>
</dbReference>
<reference evidence="11 12" key="1">
    <citation type="submission" date="2023-11" db="EMBL/GenBank/DDBJ databases">
        <authorList>
            <person name="Hedman E."/>
            <person name="Englund M."/>
            <person name="Stromberg M."/>
            <person name="Nyberg Akerstrom W."/>
            <person name="Nylinder S."/>
            <person name="Jareborg N."/>
            <person name="Kallberg Y."/>
            <person name="Kronander E."/>
        </authorList>
    </citation>
    <scope>NUCLEOTIDE SEQUENCE [LARGE SCALE GENOMIC DNA]</scope>
</reference>
<evidence type="ECO:0000256" key="1">
    <source>
        <dbReference type="ARBA" id="ARBA00012418"/>
    </source>
</evidence>
<dbReference type="GO" id="GO:0003899">
    <property type="term" value="F:DNA-directed RNA polymerase activity"/>
    <property type="evidence" value="ECO:0007669"/>
    <property type="project" value="UniProtKB-EC"/>
</dbReference>
<keyword evidence="7" id="KW-0804">Transcription</keyword>
<evidence type="ECO:0000256" key="3">
    <source>
        <dbReference type="ARBA" id="ARBA00022679"/>
    </source>
</evidence>
<dbReference type="AlphaFoldDB" id="A0AAV1LTI6"/>
<dbReference type="EMBL" id="CAVLGL010000094">
    <property type="protein sequence ID" value="CAK1597522.1"/>
    <property type="molecule type" value="Genomic_DNA"/>
</dbReference>
<evidence type="ECO:0000256" key="2">
    <source>
        <dbReference type="ARBA" id="ARBA00022478"/>
    </source>
</evidence>
<feature type="domain" description="RNA polymerase Rpb1" evidence="9">
    <location>
        <begin position="220"/>
        <end position="244"/>
    </location>
</feature>
<dbReference type="InterPro" id="IPR007081">
    <property type="entry name" value="RNA_pol_Rpb1_5"/>
</dbReference>
<keyword evidence="12" id="KW-1185">Reference proteome</keyword>
<dbReference type="Pfam" id="PF05000">
    <property type="entry name" value="RNA_pol_Rpb1_4"/>
    <property type="match status" value="1"/>
</dbReference>
<sequence>MSDKGAEVNPRRAHSSCSTNDRQRLHSETSQSRGRHMRGIERRSLSRSRSDYGERRLRLQRPRGRSSGRDQRRSVYSTRTLREQERKLSREREKLRTLEKKMVLSRSLLKIFQLTAVQKVNPDTYSFEEESLEAMILKELLVICDHADKVCLKELHPSNSRLVMVLSRSKGSLINISLMIACVGQQAISGHRVMDSRTELYHTLKSTLKFRFVENSFDSGLTPTEFFFHTMSGREGLVDTDVKTRVNEFCQLRNCQALNVSVDWMVII</sequence>
<gene>
    <name evidence="11" type="ORF">PARMNEM_LOCUS16722</name>
</gene>
<feature type="region of interest" description="Disordered" evidence="8">
    <location>
        <begin position="1"/>
        <end position="89"/>
    </location>
</feature>
<evidence type="ECO:0000256" key="8">
    <source>
        <dbReference type="SAM" id="MobiDB-lite"/>
    </source>
</evidence>
<evidence type="ECO:0000256" key="5">
    <source>
        <dbReference type="ARBA" id="ARBA00022723"/>
    </source>
</evidence>
<dbReference type="GO" id="GO:0046872">
    <property type="term" value="F:metal ion binding"/>
    <property type="evidence" value="ECO:0007669"/>
    <property type="project" value="UniProtKB-KW"/>
</dbReference>
<dbReference type="GO" id="GO:0006351">
    <property type="term" value="P:DNA-templated transcription"/>
    <property type="evidence" value="ECO:0007669"/>
    <property type="project" value="InterPro"/>
</dbReference>
<accession>A0AAV1LTI6</accession>
<dbReference type="Pfam" id="PF04998">
    <property type="entry name" value="RNA_pol_Rpb1_5"/>
    <property type="match status" value="1"/>
</dbReference>
<name>A0AAV1LTI6_9NEOP</name>
<keyword evidence="2" id="KW-0240">DNA-directed RNA polymerase</keyword>
<evidence type="ECO:0000256" key="7">
    <source>
        <dbReference type="ARBA" id="ARBA00023163"/>
    </source>
</evidence>
<keyword evidence="5" id="KW-0479">Metal-binding</keyword>
<evidence type="ECO:0000313" key="11">
    <source>
        <dbReference type="EMBL" id="CAK1597522.1"/>
    </source>
</evidence>
<dbReference type="PANTHER" id="PTHR48446">
    <property type="entry name" value="DNA-DIRECTED RNA POLYMERASE SUBUNIT BETA' N-TERMINAL SECTION"/>
    <property type="match status" value="1"/>
</dbReference>
<keyword evidence="3" id="KW-0808">Transferase</keyword>
<evidence type="ECO:0000259" key="9">
    <source>
        <dbReference type="Pfam" id="PF04998"/>
    </source>
</evidence>
<keyword evidence="4" id="KW-0548">Nucleotidyltransferase</keyword>
<keyword evidence="6" id="KW-0862">Zinc</keyword>
<comment type="caution">
    <text evidence="11">The sequence shown here is derived from an EMBL/GenBank/DDBJ whole genome shotgun (WGS) entry which is preliminary data.</text>
</comment>
<protein>
    <recommendedName>
        <fullName evidence="1">DNA-directed RNA polymerase</fullName>
        <ecNumber evidence="1">2.7.7.6</ecNumber>
    </recommendedName>
</protein>
<feature type="compositionally biased region" description="Basic and acidic residues" evidence="8">
    <location>
        <begin position="38"/>
        <end position="57"/>
    </location>
</feature>
<dbReference type="SUPFAM" id="SSF64484">
    <property type="entry name" value="beta and beta-prime subunits of DNA dependent RNA-polymerase"/>
    <property type="match status" value="1"/>
</dbReference>
<dbReference type="Gene3D" id="1.10.132.30">
    <property type="match status" value="1"/>
</dbReference>
<evidence type="ECO:0000313" key="12">
    <source>
        <dbReference type="Proteomes" id="UP001314205"/>
    </source>
</evidence>
<organism evidence="11 12">
    <name type="scientific">Parnassius mnemosyne</name>
    <name type="common">clouded apollo</name>
    <dbReference type="NCBI Taxonomy" id="213953"/>
    <lineage>
        <taxon>Eukaryota</taxon>
        <taxon>Metazoa</taxon>
        <taxon>Ecdysozoa</taxon>
        <taxon>Arthropoda</taxon>
        <taxon>Hexapoda</taxon>
        <taxon>Insecta</taxon>
        <taxon>Pterygota</taxon>
        <taxon>Neoptera</taxon>
        <taxon>Endopterygota</taxon>
        <taxon>Lepidoptera</taxon>
        <taxon>Glossata</taxon>
        <taxon>Ditrysia</taxon>
        <taxon>Papilionoidea</taxon>
        <taxon>Papilionidae</taxon>
        <taxon>Parnassiinae</taxon>
        <taxon>Parnassini</taxon>
        <taxon>Parnassius</taxon>
        <taxon>Driopa</taxon>
    </lineage>
</organism>
<dbReference type="GO" id="GO:0000428">
    <property type="term" value="C:DNA-directed RNA polymerase complex"/>
    <property type="evidence" value="ECO:0007669"/>
    <property type="project" value="UniProtKB-KW"/>
</dbReference>
<evidence type="ECO:0000256" key="6">
    <source>
        <dbReference type="ARBA" id="ARBA00022833"/>
    </source>
</evidence>
<feature type="compositionally biased region" description="Basic and acidic residues" evidence="8">
    <location>
        <begin position="1"/>
        <end position="10"/>
    </location>
</feature>
<evidence type="ECO:0000256" key="4">
    <source>
        <dbReference type="ARBA" id="ARBA00022695"/>
    </source>
</evidence>
<dbReference type="InterPro" id="IPR007083">
    <property type="entry name" value="RNA_pol_Rpb1_4"/>
</dbReference>